<dbReference type="InterPro" id="IPR000515">
    <property type="entry name" value="MetI-like"/>
</dbReference>
<feature type="transmembrane region" description="Helical" evidence="7">
    <location>
        <begin position="202"/>
        <end position="221"/>
    </location>
</feature>
<feature type="transmembrane region" description="Helical" evidence="7">
    <location>
        <begin position="162"/>
        <end position="181"/>
    </location>
</feature>
<dbReference type="PANTHER" id="PTHR30151">
    <property type="entry name" value="ALKANE SULFONATE ABC TRANSPORTER-RELATED, MEMBRANE SUBUNIT"/>
    <property type="match status" value="1"/>
</dbReference>
<dbReference type="Proteomes" id="UP001155220">
    <property type="component" value="Unassembled WGS sequence"/>
</dbReference>
<comment type="similarity">
    <text evidence="7">Belongs to the binding-protein-dependent transport system permease family.</text>
</comment>
<evidence type="ECO:0000256" key="5">
    <source>
        <dbReference type="ARBA" id="ARBA00022989"/>
    </source>
</evidence>
<dbReference type="EMBL" id="JALHBS010000047">
    <property type="protein sequence ID" value="MCP3055226.1"/>
    <property type="molecule type" value="Genomic_DNA"/>
</dbReference>
<accession>A0A9X2KF89</accession>
<dbReference type="CDD" id="cd06261">
    <property type="entry name" value="TM_PBP2"/>
    <property type="match status" value="1"/>
</dbReference>
<comment type="subcellular location">
    <subcellularLocation>
        <location evidence="1 7">Cell membrane</location>
        <topology evidence="1 7">Multi-pass membrane protein</topology>
    </subcellularLocation>
</comment>
<evidence type="ECO:0000256" key="3">
    <source>
        <dbReference type="ARBA" id="ARBA00022475"/>
    </source>
</evidence>
<dbReference type="Pfam" id="PF00528">
    <property type="entry name" value="BPD_transp_1"/>
    <property type="match status" value="1"/>
</dbReference>
<reference evidence="9" key="1">
    <citation type="submission" date="2022-03" db="EMBL/GenBank/DDBJ databases">
        <title>Aurantimonas Liuensis sp. Nov., isolated from the hadal seawater of the Mariana Trench.</title>
        <authorList>
            <person name="Liu R."/>
        </authorList>
    </citation>
    <scope>NUCLEOTIDE SEQUENCE</scope>
    <source>
        <strain evidence="9">LRZ36</strain>
    </source>
</reference>
<dbReference type="PANTHER" id="PTHR30151:SF20">
    <property type="entry name" value="ABC TRANSPORTER PERMEASE PROTEIN HI_0355-RELATED"/>
    <property type="match status" value="1"/>
</dbReference>
<dbReference type="RefSeq" id="WP_253964084.1">
    <property type="nucleotide sequence ID" value="NZ_JALHBS010000047.1"/>
</dbReference>
<dbReference type="PROSITE" id="PS50928">
    <property type="entry name" value="ABC_TM1"/>
    <property type="match status" value="1"/>
</dbReference>
<evidence type="ECO:0000256" key="2">
    <source>
        <dbReference type="ARBA" id="ARBA00022448"/>
    </source>
</evidence>
<keyword evidence="6 7" id="KW-0472">Membrane</keyword>
<keyword evidence="10" id="KW-1185">Reference proteome</keyword>
<dbReference type="InterPro" id="IPR035906">
    <property type="entry name" value="MetI-like_sf"/>
</dbReference>
<comment type="caution">
    <text evidence="9">The sequence shown here is derived from an EMBL/GenBank/DDBJ whole genome shotgun (WGS) entry which is preliminary data.</text>
</comment>
<evidence type="ECO:0000256" key="4">
    <source>
        <dbReference type="ARBA" id="ARBA00022692"/>
    </source>
</evidence>
<proteinExistence type="inferred from homology"/>
<feature type="transmembrane region" description="Helical" evidence="7">
    <location>
        <begin position="93"/>
        <end position="122"/>
    </location>
</feature>
<dbReference type="Gene3D" id="1.10.3720.10">
    <property type="entry name" value="MetI-like"/>
    <property type="match status" value="1"/>
</dbReference>
<evidence type="ECO:0000256" key="1">
    <source>
        <dbReference type="ARBA" id="ARBA00004651"/>
    </source>
</evidence>
<evidence type="ECO:0000313" key="10">
    <source>
        <dbReference type="Proteomes" id="UP001155220"/>
    </source>
</evidence>
<feature type="transmembrane region" description="Helical" evidence="7">
    <location>
        <begin position="134"/>
        <end position="156"/>
    </location>
</feature>
<evidence type="ECO:0000256" key="6">
    <source>
        <dbReference type="ARBA" id="ARBA00023136"/>
    </source>
</evidence>
<evidence type="ECO:0000313" key="9">
    <source>
        <dbReference type="EMBL" id="MCP3055226.1"/>
    </source>
</evidence>
<feature type="transmembrane region" description="Helical" evidence="7">
    <location>
        <begin position="227"/>
        <end position="246"/>
    </location>
</feature>
<keyword evidence="3" id="KW-1003">Cell membrane</keyword>
<dbReference type="GO" id="GO:0055085">
    <property type="term" value="P:transmembrane transport"/>
    <property type="evidence" value="ECO:0007669"/>
    <property type="project" value="InterPro"/>
</dbReference>
<dbReference type="SUPFAM" id="SSF161098">
    <property type="entry name" value="MetI-like"/>
    <property type="match status" value="1"/>
</dbReference>
<keyword evidence="5 7" id="KW-1133">Transmembrane helix</keyword>
<name>A0A9X2KF89_9HYPH</name>
<feature type="transmembrane region" description="Helical" evidence="7">
    <location>
        <begin position="258"/>
        <end position="276"/>
    </location>
</feature>
<keyword evidence="4 7" id="KW-0812">Transmembrane</keyword>
<keyword evidence="2 7" id="KW-0813">Transport</keyword>
<protein>
    <submittedName>
        <fullName evidence="9">ABC transporter permease</fullName>
    </submittedName>
</protein>
<gene>
    <name evidence="9" type="ORF">MJ956_08695</name>
</gene>
<organism evidence="9 10">
    <name type="scientific">Aurantimonas marianensis</name>
    <dbReference type="NCBI Taxonomy" id="2920428"/>
    <lineage>
        <taxon>Bacteria</taxon>
        <taxon>Pseudomonadati</taxon>
        <taxon>Pseudomonadota</taxon>
        <taxon>Alphaproteobacteria</taxon>
        <taxon>Hyphomicrobiales</taxon>
        <taxon>Aurantimonadaceae</taxon>
        <taxon>Aurantimonas</taxon>
    </lineage>
</organism>
<evidence type="ECO:0000256" key="7">
    <source>
        <dbReference type="RuleBase" id="RU363032"/>
    </source>
</evidence>
<sequence length="292" mass="31141">MAEHRPLEVEPAGLRLSRFLPHGMGGQPAALRDKQPNAAASFLAHPLTLRVLSVTVFCVAWQWAGLVPISPAFPTFTETMAALWEMLADGSLITAFSITLQPLVLGLIISAIFGVAIGVAMGLNSKAEWVASPIFIVAQAAPLAALIPLIVFSYGIGLTSKTIVVCIMAMPVIVLNSYAAVRHTPASLVEMGRSFLAPRWKVITRIILPAASPVIFAGLRLGAASGFIGAILAELLITPTGVGDLITYNRSIANYPGMYAAILSIIVFSVLFIELIERVEVTIFRPEKRAIS</sequence>
<dbReference type="GO" id="GO:0005886">
    <property type="term" value="C:plasma membrane"/>
    <property type="evidence" value="ECO:0007669"/>
    <property type="project" value="UniProtKB-SubCell"/>
</dbReference>
<feature type="domain" description="ABC transmembrane type-1" evidence="8">
    <location>
        <begin position="96"/>
        <end position="277"/>
    </location>
</feature>
<dbReference type="AlphaFoldDB" id="A0A9X2KF89"/>
<evidence type="ECO:0000259" key="8">
    <source>
        <dbReference type="PROSITE" id="PS50928"/>
    </source>
</evidence>